<dbReference type="GO" id="GO:0004853">
    <property type="term" value="F:uroporphyrinogen decarboxylase activity"/>
    <property type="evidence" value="ECO:0007669"/>
    <property type="project" value="UniProtKB-EC"/>
</dbReference>
<dbReference type="Proteomes" id="UP000254052">
    <property type="component" value="Unassembled WGS sequence"/>
</dbReference>
<dbReference type="Gene3D" id="3.20.20.210">
    <property type="match status" value="1"/>
</dbReference>
<sequence length="102" mass="11289">MAGSDGRNRLRCVGLDWTTDIADARRRVGNKVALQGNMDPSMLYAPPARIEEEVATILAVSVTAKVMSLTLVTAFIRMCRQNMLACSWRQCIDCLNNITAKE</sequence>
<gene>
    <name evidence="3" type="primary">hemE_4</name>
    <name evidence="3" type="ORF">NCTC9962_05946</name>
</gene>
<accession>A0A377CYA2</accession>
<dbReference type="AlphaFoldDB" id="A0A377CYA2"/>
<name>A0A377CYA2_ECOLX</name>
<evidence type="ECO:0000259" key="2">
    <source>
        <dbReference type="Pfam" id="PF01208"/>
    </source>
</evidence>
<evidence type="ECO:0000313" key="3">
    <source>
        <dbReference type="EMBL" id="STM08351.1"/>
    </source>
</evidence>
<evidence type="ECO:0000256" key="1">
    <source>
        <dbReference type="SAM" id="Phobius"/>
    </source>
</evidence>
<feature type="domain" description="Uroporphyrinogen decarboxylase (URO-D)" evidence="2">
    <location>
        <begin position="10"/>
        <end position="59"/>
    </location>
</feature>
<dbReference type="EMBL" id="UGED01000014">
    <property type="protein sequence ID" value="STM08351.1"/>
    <property type="molecule type" value="Genomic_DNA"/>
</dbReference>
<reference evidence="3 4" key="1">
    <citation type="submission" date="2018-06" db="EMBL/GenBank/DDBJ databases">
        <authorList>
            <consortium name="Pathogen Informatics"/>
            <person name="Doyle S."/>
        </authorList>
    </citation>
    <scope>NUCLEOTIDE SEQUENCE [LARGE SCALE GENOMIC DNA]</scope>
    <source>
        <strain evidence="3 4">NCTC9962</strain>
    </source>
</reference>
<dbReference type="PANTHER" id="PTHR21091">
    <property type="entry name" value="METHYLTETRAHYDROFOLATE:HOMOCYSTEINE METHYLTRANSFERASE RELATED"/>
    <property type="match status" value="1"/>
</dbReference>
<dbReference type="GO" id="GO:0005829">
    <property type="term" value="C:cytosol"/>
    <property type="evidence" value="ECO:0007669"/>
    <property type="project" value="TreeGrafter"/>
</dbReference>
<keyword evidence="1" id="KW-0812">Transmembrane</keyword>
<dbReference type="EC" id="4.1.1.37" evidence="3"/>
<keyword evidence="3" id="KW-0456">Lyase</keyword>
<proteinExistence type="predicted"/>
<protein>
    <submittedName>
        <fullName evidence="3">Uroporphyrinogen decarboxylase</fullName>
        <ecNumber evidence="3">4.1.1.37</ecNumber>
    </submittedName>
</protein>
<dbReference type="SUPFAM" id="SSF51726">
    <property type="entry name" value="UROD/MetE-like"/>
    <property type="match status" value="1"/>
</dbReference>
<feature type="transmembrane region" description="Helical" evidence="1">
    <location>
        <begin position="54"/>
        <end position="76"/>
    </location>
</feature>
<organism evidence="3 4">
    <name type="scientific">Escherichia coli</name>
    <dbReference type="NCBI Taxonomy" id="562"/>
    <lineage>
        <taxon>Bacteria</taxon>
        <taxon>Pseudomonadati</taxon>
        <taxon>Pseudomonadota</taxon>
        <taxon>Gammaproteobacteria</taxon>
        <taxon>Enterobacterales</taxon>
        <taxon>Enterobacteriaceae</taxon>
        <taxon>Escherichia</taxon>
    </lineage>
</organism>
<dbReference type="PANTHER" id="PTHR21091:SF169">
    <property type="entry name" value="UROPORPHYRINOGEN DECARBOXYLASE"/>
    <property type="match status" value="1"/>
</dbReference>
<evidence type="ECO:0000313" key="4">
    <source>
        <dbReference type="Proteomes" id="UP000254052"/>
    </source>
</evidence>
<dbReference type="InterPro" id="IPR038071">
    <property type="entry name" value="UROD/MetE-like_sf"/>
</dbReference>
<keyword evidence="1" id="KW-1133">Transmembrane helix</keyword>
<dbReference type="GO" id="GO:0019353">
    <property type="term" value="P:protoporphyrinogen IX biosynthetic process from glutamate"/>
    <property type="evidence" value="ECO:0007669"/>
    <property type="project" value="TreeGrafter"/>
</dbReference>
<dbReference type="Pfam" id="PF01208">
    <property type="entry name" value="URO-D"/>
    <property type="match status" value="1"/>
</dbReference>
<keyword evidence="1" id="KW-0472">Membrane</keyword>
<dbReference type="InterPro" id="IPR000257">
    <property type="entry name" value="Uroporphyrinogen_deCOase"/>
</dbReference>